<feature type="transmembrane region" description="Helical" evidence="2">
    <location>
        <begin position="30"/>
        <end position="53"/>
    </location>
</feature>
<dbReference type="PANTHER" id="PTHR30238">
    <property type="entry name" value="MEMBRANE BOUND PREDICTED REDOX MODULATOR"/>
    <property type="match status" value="1"/>
</dbReference>
<keyword evidence="2" id="KW-1133">Transmembrane helix</keyword>
<feature type="transmembrane region" description="Helical" evidence="2">
    <location>
        <begin position="110"/>
        <end position="136"/>
    </location>
</feature>
<keyword evidence="4" id="KW-1185">Reference proteome</keyword>
<feature type="transmembrane region" description="Helical" evidence="2">
    <location>
        <begin position="356"/>
        <end position="374"/>
    </location>
</feature>
<evidence type="ECO:0000256" key="2">
    <source>
        <dbReference type="SAM" id="Phobius"/>
    </source>
</evidence>
<sequence>MLLKTFGWSFAVTAIGLALAGVLWGWQGLAIVGILSILEISLSFDNAVINAGILRKMNAFWQKIFLTVGILIAVFGMRLVFPVIIVAVTAKLSPIEAVNLAINDKDKYEHLVTAAHPAIAAFGGMFLLMIFLDFIFEERDIRWLGWLEKPLAKLGKLDTFSIVVALVALLIAATTVATDVAHGGGDKSATVLLSGVAGLLTYLIVGGISGYFEDKLEEEEEDDEEAEGDEAVEEGEGVKTAASPQQSGSGARGSSGASVVGLAGKAAFFLFLYLEVIDASFSFDGVIGAFAITNDIFEMALGLGIGAMYIRSLTVFLVRRGTLDDYVYLEHGAHYAIGALAVILLVTIKYEINEVITGLVGVVLIAASYWSSVVRNRREAAAGEDSETKTEVTSGV</sequence>
<feature type="transmembrane region" description="Helical" evidence="2">
    <location>
        <begin position="65"/>
        <end position="90"/>
    </location>
</feature>
<evidence type="ECO:0000256" key="1">
    <source>
        <dbReference type="SAM" id="MobiDB-lite"/>
    </source>
</evidence>
<dbReference type="NCBIfam" id="NF010613">
    <property type="entry name" value="PRK14013.1-3"/>
    <property type="match status" value="1"/>
</dbReference>
<dbReference type="PANTHER" id="PTHR30238:SF4">
    <property type="entry name" value="SLL1022 PROTEIN"/>
    <property type="match status" value="1"/>
</dbReference>
<evidence type="ECO:0008006" key="5">
    <source>
        <dbReference type="Google" id="ProtNLM"/>
    </source>
</evidence>
<dbReference type="RefSeq" id="WP_079257462.1">
    <property type="nucleotide sequence ID" value="NZ_CP019458.1"/>
</dbReference>
<reference evidence="3 4" key="1">
    <citation type="journal article" date="2017" name="J. Biotechnol.">
        <title>The complete genome sequence of Streptomyces autolyticus CGMCC 0516, the producer of geldanamycin, autolytimycin, reblastatin and elaiophylin.</title>
        <authorList>
            <person name="Yin M."/>
            <person name="Jiang M."/>
            <person name="Ren Z."/>
            <person name="Dong Y."/>
            <person name="Lu T."/>
        </authorList>
    </citation>
    <scope>NUCLEOTIDE SEQUENCE [LARGE SCALE GENOMIC DNA]</scope>
    <source>
        <strain evidence="3 4">CGMCC0516</strain>
    </source>
</reference>
<proteinExistence type="predicted"/>
<keyword evidence="2" id="KW-0472">Membrane</keyword>
<evidence type="ECO:0000313" key="3">
    <source>
        <dbReference type="EMBL" id="AQA11617.1"/>
    </source>
</evidence>
<feature type="transmembrane region" description="Helical" evidence="2">
    <location>
        <begin position="189"/>
        <end position="212"/>
    </location>
</feature>
<name>A0ABN4W6C7_9ACTN</name>
<feature type="transmembrane region" description="Helical" evidence="2">
    <location>
        <begin position="286"/>
        <end position="311"/>
    </location>
</feature>
<keyword evidence="2" id="KW-0812">Transmembrane</keyword>
<feature type="transmembrane region" description="Helical" evidence="2">
    <location>
        <begin position="332"/>
        <end position="350"/>
    </location>
</feature>
<organism evidence="3 4">
    <name type="scientific">Streptomyces autolyticus</name>
    <dbReference type="NCBI Taxonomy" id="75293"/>
    <lineage>
        <taxon>Bacteria</taxon>
        <taxon>Bacillati</taxon>
        <taxon>Actinomycetota</taxon>
        <taxon>Actinomycetes</taxon>
        <taxon>Kitasatosporales</taxon>
        <taxon>Streptomycetaceae</taxon>
        <taxon>Streptomyces</taxon>
    </lineage>
</organism>
<dbReference type="InterPro" id="IPR007427">
    <property type="entry name" value="DUF475"/>
</dbReference>
<feature type="transmembrane region" description="Helical" evidence="2">
    <location>
        <begin position="157"/>
        <end position="177"/>
    </location>
</feature>
<dbReference type="Pfam" id="PF04332">
    <property type="entry name" value="DUF475"/>
    <property type="match status" value="1"/>
</dbReference>
<feature type="transmembrane region" description="Helical" evidence="2">
    <location>
        <begin position="256"/>
        <end position="274"/>
    </location>
</feature>
<feature type="compositionally biased region" description="Low complexity" evidence="1">
    <location>
        <begin position="241"/>
        <end position="252"/>
    </location>
</feature>
<gene>
    <name evidence="3" type="ORF">BV401_15190</name>
</gene>
<dbReference type="Proteomes" id="UP000187851">
    <property type="component" value="Chromosome"/>
</dbReference>
<feature type="compositionally biased region" description="Acidic residues" evidence="1">
    <location>
        <begin position="216"/>
        <end position="235"/>
    </location>
</feature>
<dbReference type="EMBL" id="CP019458">
    <property type="protein sequence ID" value="AQA11617.1"/>
    <property type="molecule type" value="Genomic_DNA"/>
</dbReference>
<feature type="region of interest" description="Disordered" evidence="1">
    <location>
        <begin position="216"/>
        <end position="252"/>
    </location>
</feature>
<accession>A0ABN4W6C7</accession>
<protein>
    <recommendedName>
        <fullName evidence="5">DUF475 domain-containing protein</fullName>
    </recommendedName>
</protein>
<evidence type="ECO:0000313" key="4">
    <source>
        <dbReference type="Proteomes" id="UP000187851"/>
    </source>
</evidence>